<proteinExistence type="predicted"/>
<accession>A0A3R8U340</accession>
<protein>
    <submittedName>
        <fullName evidence="1">Uncharacterized protein</fullName>
    </submittedName>
</protein>
<dbReference type="Proteomes" id="UP000276506">
    <property type="component" value="Unassembled WGS sequence"/>
</dbReference>
<sequence length="3301" mass="358105">MVTFTRHGTTDVFVEGPIASARCGIIARGLNVDALDFTPQLLTTCSFAVWDDLRNIQSAAITEFFRQLALANDQLPAARGAIFFGPATKGPGLWGRIEFSHVSPWRLVNTTDVEIQMGSDRTASKNAYRLRIKMVAGESTKLSVTGSDFVISHPAPASRFSFAKGTSKSPTMRGDVALKFTGSEAPTFRFAADITDEAVFAALSATLRADFRGKQFGSNYIPISCQFPLFRPYQPATGGAVHTIALAAVIDPFLLNPSRSGLALSAYDGAKGEGLIETHLVTNHGEPVLLRCPSAIALAKGAAMAPRLVFVEQGTDSVGPFARDLSLLPHGDFDLVLPSSARHQAERESFGIMCGLSEREYIPISQGQRLAFRADQPAYAGDFPEESIKELGAPGFVGHTRTSWMAVTSADGAPATTVVAEDAAYSAFDPGPWAAAKSALGEAVLLNHRPLKLQPRRRATVADADVDPIQASLLPVFPWRGVKVASNEGAKLRLVENRTLTPNRRMRLEPAASTLSAAEAALAAPEVRYTPLGLEMEIAPGGRIQSLLLAKVDKLALRLDEIQPDLADALSRSNLFLVCDHLKDLAKLNPEISIANWGFGVDIPDRPGPAGADRPVMIIKGRKGTLASLLDQTEGWALPEKLCSIPAKDMAIRIRQLHNRRPPVVPHSEEENAQALAFKKIDAIYNDPDWTDWTGVLIFNVKMDASKLPAQITGLLGGTADALKTLRVHHLGIDTKRLDPGAADARTPLFGALTYVDKDETSAPKLEEGNYYAFKLGRMVVSFDNGGIGVFKAWGKLAISRLFDGAAKDPKKLKLRAPGAATYPVVDIRGDYESRVQDGKKIDVYTFQALIGGAGQRIVMPDGGLIREVGVTRLVFATQSVQPTATGELDVRTLFLIDGAIIFNEWPSGTLAVIPDGARFAFTGLGVGYNFTLDLSHLSVAKPRFDFQPGGISLDFGALPTMKGLLGKLPFKFRSFELWPEGIDFPKLGFTRLSAGRPGSEDDGKYGFVFDLDLGSLGALAQKLKDFKISLLLGFGYIDGKSPQFALGFKFAGSGGTGLDVGIGNILKIRADSYEVGKHPQKELYYAYALNARLVVMGREIPKDAKLNLFLFVDPAPDSSAPAFAAETAVERRALERRIRALSPLSSVGWFGVMTDTDSDGFVSVDTLAVGQRIQLFPGEPPGPGMTVKSYVDRIGAELGGQELPQHIKDALDRNDITVVTREMLSRIVYAPSRAWTIGLSAKVARDLDFAILISDPDLYGIHINFKGFIDLDVLYRKLSEDLGVYSVVIVPPAAIRRISAGAADIMLPSVGLDFYTDGGFHGSLGYPYNRDFSQSATVEILPFLGAGGLRVGLFKSGGSSMVPKPVRDRYLYNPVIELGIGLRVGVGKSYESGPFPGVALTIFAYLEGALGRLEDLHSGQPPSANRPAETFYAVRGAFGILGEIYGSVDFGIVKARVEVVLYVEASIQLRTDDHILLGFDAGVSVRVSVVIARFRVFGNTIEIRVSFSYRTTISYQTTLGSRRSDFDRVYQDTHQRLGFVGTNEWRELTPAQRTAWLAQTIAWAPPSLEILGLAQKDPLSLWFMPDVTAALDPAAPSAVPEAVFKLYLESELKDPAGKSPYDVFAERLTVWLLWNGVRDLRADPKTADRPLDWTITAHQLELLLGKLTGEPNDPQGVRRRLPEYDDWVALFGSCFAVELVRAPVSPQQDTRTAVFFPMPQEVEILRYFPSGKVSTHLETRQFVSPTFEEEIELQFAWMKATWESQEEHRISPLRATDKTLAAVLFEEFFGFLLRSLAQAAERVGRGGSFTVPDLLTALREQKDGSRPLREVGASASRFFNHGLALPRPGDAIWQVARNHVPAPLVAIGDADPNAALPIFRYASLQLGLKEKLATAPGVEQAQAVGLRRAAGTTWFAAAADLARIEVAGDQAGDDPISELAAASERLDDYAASVRFDARLDESRIVSTRPCLYTPPSTRELFDPASGTREAFVFELPADLINSERVDYKAVKATLRTVGTTEEGLTLICAPAVAVAVTLRRAKDVAVDNGRRIFEIAGARETERRLLDVLSPEASVSAFEVGQLPTIERVELYVDTGKDGPLWKRLNKGAAIAQTNLSIDANPDTQIALDVKAPTFYAPQSDAVMFTELFRRASIVNSGGFWFMSADNALASDDINLLMVVVLKDAKCLLAANALVATAGQGSFNVNSQLDRLTADTSDKVVVIEAGAEERLLPRPGQLPLEITVPNPSLGYYVADHAGPRMLSFEQIAAEIARSPGAHGFRLSEAMLRSHPDVQLRERFNLLEVLIAEDGDFKATLPGRLLPVGDTEPNTQASAALSNDPPKSLRFVHTLPIAHNLRQPSLNPYAAVGKRLHLNFRLRDINGNALPGGPREAYGPLSGPLEVEYYDGLIALSELPYLTANYGPGSAANTLRVTLTFDETAYRNAFSGAAPLSAEAIATRARSARQVYQTALWQAEGPGFEFLLESTLAVAPGAPPPSSYDLARPERAKFDPAGLLTFYRDVITLLDHDLPANAGRRTKIAPAAPPKAILNAPLGAASLRAAFIEPSAFLVLRRGKHVHESIKNAANAEEVRFEARPAFETETSETAREAALKVFARDLSRVVLGGRYVGAKGGPSVAGRPGASLWLIRTDVLPRTTSPGAPGDPSYLGLPPLSNRPQSFESFEHPQLEIGDKPTPGVAKLIDVDMDVYGKLALERIDTLLAPRQILRMTRLPEGCALLSRTLAVKEWLAGQLADRVLPILANVSPPETQSTAAKEALKSKLMGRLSVAYEVDTLLAYSILWPARGLVEGPRPAVYGRLEVTPKAPARSAASEVTMIAVPDKNTDCSPLTVFYDALQPNDFPLPVHAVDIGPFTVTHVQRIPQPDRSQLLKLPTEERYRATQWLRLLDPWVVTQLNKGQRVPVALRETPSRPTVTSQRAASASLPASSLANMRLWTFEASWSWQGKPADTPKAIVDYWKSSDDPGIVRVDDDLDPLAKALLAFCLATDACWPRLMGANPPSATLLSYLDAQLLALTEIPFWRASGQKVGARDVVEFSPSAGKWTPKPDLLPGHRLGAATAISSSAGLLAIEGVDVMKFSRAHFSMELYRNRDFDLGSADGIPTPANPAFVYHLSGIAAGAPKTPCLVQDEPLTSPRRKTSLTEHFTGLLTDLFQDGAGRQRFDIHVSLAPRALPEALAQLIPNSTERDWPGVALPGAIGLHSDKQSEWLKVAVRLEAWLAASVPARPEGHLQIGVKVYREDADPASSEARNQPIFQAARLRIPLSLISLPARAKDDERITE</sequence>
<name>A0A3R8U340_9GAMM</name>
<evidence type="ECO:0000313" key="2">
    <source>
        <dbReference type="Proteomes" id="UP000276506"/>
    </source>
</evidence>
<dbReference type="EMBL" id="RHQL01000008">
    <property type="protein sequence ID" value="RRV10022.1"/>
    <property type="molecule type" value="Genomic_DNA"/>
</dbReference>
<dbReference type="RefSeq" id="WP_125877850.1">
    <property type="nucleotide sequence ID" value="NZ_RHQL01000008.1"/>
</dbReference>
<organism evidence="1 2">
    <name type="scientific">Stutzerimonas xanthomarina</name>
    <dbReference type="NCBI Taxonomy" id="271420"/>
    <lineage>
        <taxon>Bacteria</taxon>
        <taxon>Pseudomonadati</taxon>
        <taxon>Pseudomonadota</taxon>
        <taxon>Gammaproteobacteria</taxon>
        <taxon>Pseudomonadales</taxon>
        <taxon>Pseudomonadaceae</taxon>
        <taxon>Stutzerimonas</taxon>
    </lineage>
</organism>
<gene>
    <name evidence="1" type="ORF">EGJ28_15150</name>
</gene>
<comment type="caution">
    <text evidence="1">The sequence shown here is derived from an EMBL/GenBank/DDBJ whole genome shotgun (WGS) entry which is preliminary data.</text>
</comment>
<reference evidence="1 2" key="1">
    <citation type="submission" date="2018-10" db="EMBL/GenBank/DDBJ databases">
        <title>Transmission dynamics of multidrug resistant bacteria on intensive care unit surfaces.</title>
        <authorList>
            <person name="D'Souza A.W."/>
            <person name="Potter R.F."/>
            <person name="Wallace M."/>
            <person name="Shupe A."/>
            <person name="Patel S."/>
            <person name="Sun S."/>
            <person name="Gul D."/>
            <person name="Kwon J.H."/>
            <person name="Andleeb S."/>
            <person name="Burnham C.-A.D."/>
            <person name="Dantas G."/>
        </authorList>
    </citation>
    <scope>NUCLEOTIDE SEQUENCE [LARGE SCALE GENOMIC DNA]</scope>
    <source>
        <strain evidence="1 2">PX_177</strain>
    </source>
</reference>
<evidence type="ECO:0000313" key="1">
    <source>
        <dbReference type="EMBL" id="RRV10022.1"/>
    </source>
</evidence>